<evidence type="ECO:0000313" key="12">
    <source>
        <dbReference type="Proteomes" id="UP000095237"/>
    </source>
</evidence>
<dbReference type="NCBIfam" id="TIGR00966">
    <property type="entry name" value="transloc_SecF"/>
    <property type="match status" value="1"/>
</dbReference>
<dbReference type="GO" id="GO:0006605">
    <property type="term" value="P:protein targeting"/>
    <property type="evidence" value="ECO:0007669"/>
    <property type="project" value="UniProtKB-UniRule"/>
</dbReference>
<dbReference type="Gene3D" id="1.20.1640.10">
    <property type="entry name" value="Multidrug efflux transporter AcrB transmembrane domain"/>
    <property type="match status" value="1"/>
</dbReference>
<comment type="subcellular location">
    <subcellularLocation>
        <location evidence="1 9">Cell membrane</location>
        <topology evidence="1 9">Multi-pass membrane protein</topology>
    </subcellularLocation>
</comment>
<evidence type="ECO:0000256" key="4">
    <source>
        <dbReference type="ARBA" id="ARBA00022692"/>
    </source>
</evidence>
<dbReference type="PANTHER" id="PTHR30081">
    <property type="entry name" value="PROTEIN-EXPORT MEMBRANE PROTEIN SEC"/>
    <property type="match status" value="1"/>
</dbReference>
<dbReference type="AlphaFoldDB" id="A0A1E5ILJ1"/>
<keyword evidence="12" id="KW-1185">Reference proteome</keyword>
<feature type="domain" description="Protein export membrane protein SecD/SecF C-terminal" evidence="10">
    <location>
        <begin position="116"/>
        <end position="291"/>
    </location>
</feature>
<dbReference type="InterPro" id="IPR022646">
    <property type="entry name" value="SecD/SecF_CS"/>
</dbReference>
<keyword evidence="4 9" id="KW-0812">Transmembrane</keyword>
<keyword evidence="6 9" id="KW-1133">Transmembrane helix</keyword>
<evidence type="ECO:0000256" key="9">
    <source>
        <dbReference type="HAMAP-Rule" id="MF_01464"/>
    </source>
</evidence>
<keyword evidence="8 9" id="KW-0472">Membrane</keyword>
<evidence type="ECO:0000256" key="6">
    <source>
        <dbReference type="ARBA" id="ARBA00022989"/>
    </source>
</evidence>
<dbReference type="PRINTS" id="PR01755">
    <property type="entry name" value="SECFTRNLCASE"/>
</dbReference>
<dbReference type="InterPro" id="IPR048634">
    <property type="entry name" value="SecD_SecF_C"/>
</dbReference>
<accession>A0A1E5ILJ1</accession>
<dbReference type="GO" id="GO:0015450">
    <property type="term" value="F:protein-transporting ATPase activity"/>
    <property type="evidence" value="ECO:0007669"/>
    <property type="project" value="InterPro"/>
</dbReference>
<keyword evidence="2 9" id="KW-0813">Transport</keyword>
<organism evidence="11 12">
    <name type="scientific">Endomicrobium trichonymphae</name>
    <dbReference type="NCBI Taxonomy" id="1408204"/>
    <lineage>
        <taxon>Bacteria</taxon>
        <taxon>Pseudomonadati</taxon>
        <taxon>Elusimicrobiota</taxon>
        <taxon>Endomicrobiia</taxon>
        <taxon>Endomicrobiales</taxon>
        <taxon>Endomicrobiaceae</taxon>
        <taxon>Candidatus Endomicrobiellum</taxon>
    </lineage>
</organism>
<dbReference type="HAMAP" id="MF_01464_B">
    <property type="entry name" value="SecF_B"/>
    <property type="match status" value="1"/>
</dbReference>
<dbReference type="InterPro" id="IPR005665">
    <property type="entry name" value="SecF_bac"/>
</dbReference>
<dbReference type="GO" id="GO:0065002">
    <property type="term" value="P:intracellular protein transmembrane transport"/>
    <property type="evidence" value="ECO:0007669"/>
    <property type="project" value="UniProtKB-UniRule"/>
</dbReference>
<evidence type="ECO:0000313" key="11">
    <source>
        <dbReference type="EMBL" id="OEG70828.1"/>
    </source>
</evidence>
<dbReference type="GO" id="GO:0005886">
    <property type="term" value="C:plasma membrane"/>
    <property type="evidence" value="ECO:0007669"/>
    <property type="project" value="UniProtKB-SubCell"/>
</dbReference>
<dbReference type="EMBL" id="LNVX01000291">
    <property type="protein sequence ID" value="OEG70828.1"/>
    <property type="molecule type" value="Genomic_DNA"/>
</dbReference>
<evidence type="ECO:0000256" key="2">
    <source>
        <dbReference type="ARBA" id="ARBA00022448"/>
    </source>
</evidence>
<reference evidence="11 12" key="1">
    <citation type="submission" date="2015-11" db="EMBL/GenBank/DDBJ databases">
        <title>Evidence for parallel genomic evolution in an endosymbiosis of termite gut flagellates.</title>
        <authorList>
            <person name="Zheng H."/>
        </authorList>
    </citation>
    <scope>NUCLEOTIDE SEQUENCE [LARGE SCALE GENOMIC DNA]</scope>
    <source>
        <strain evidence="11 12">CET450</strain>
    </source>
</reference>
<dbReference type="InterPro" id="IPR022645">
    <property type="entry name" value="SecD/SecF_bac"/>
</dbReference>
<keyword evidence="3 9" id="KW-1003">Cell membrane</keyword>
<evidence type="ECO:0000256" key="5">
    <source>
        <dbReference type="ARBA" id="ARBA00022927"/>
    </source>
</evidence>
<feature type="transmembrane region" description="Helical" evidence="9">
    <location>
        <begin position="16"/>
        <end position="35"/>
    </location>
</feature>
<evidence type="ECO:0000259" key="10">
    <source>
        <dbReference type="Pfam" id="PF02355"/>
    </source>
</evidence>
<dbReference type="Proteomes" id="UP000095237">
    <property type="component" value="Unassembled WGS sequence"/>
</dbReference>
<feature type="transmembrane region" description="Helical" evidence="9">
    <location>
        <begin position="136"/>
        <end position="153"/>
    </location>
</feature>
<feature type="transmembrane region" description="Helical" evidence="9">
    <location>
        <begin position="235"/>
        <end position="257"/>
    </location>
</feature>
<keyword evidence="5 9" id="KW-0653">Protein transport</keyword>
<dbReference type="Pfam" id="PF02355">
    <property type="entry name" value="SecD_SecF_C"/>
    <property type="match status" value="1"/>
</dbReference>
<comment type="similarity">
    <text evidence="9">Belongs to the SecD/SecF family. SecF subfamily.</text>
</comment>
<proteinExistence type="inferred from homology"/>
<feature type="transmembrane region" description="Helical" evidence="9">
    <location>
        <begin position="160"/>
        <end position="182"/>
    </location>
</feature>
<feature type="transmembrane region" description="Helical" evidence="9">
    <location>
        <begin position="263"/>
        <end position="288"/>
    </location>
</feature>
<dbReference type="InterPro" id="IPR022813">
    <property type="entry name" value="SecD/SecF_arch_bac"/>
</dbReference>
<dbReference type="SUPFAM" id="SSF82866">
    <property type="entry name" value="Multidrug efflux transporter AcrB transmembrane domain"/>
    <property type="match status" value="1"/>
</dbReference>
<name>A0A1E5ILJ1_ENDTX</name>
<feature type="transmembrane region" description="Helical" evidence="9">
    <location>
        <begin position="188"/>
        <end position="209"/>
    </location>
</feature>
<dbReference type="PANTHER" id="PTHR30081:SF8">
    <property type="entry name" value="PROTEIN TRANSLOCASE SUBUNIT SECF"/>
    <property type="match status" value="1"/>
</dbReference>
<comment type="function">
    <text evidence="9">Part of the Sec protein translocase complex. Interacts with the SecYEG preprotein conducting channel. SecDF uses the proton motive force (PMF) to complete protein translocation after the ATP-dependent function of SecA.</text>
</comment>
<protein>
    <recommendedName>
        <fullName evidence="9">Protein-export membrane protein SecF</fullName>
    </recommendedName>
</protein>
<keyword evidence="7 9" id="KW-0811">Translocation</keyword>
<gene>
    <name evidence="9" type="primary">secF</name>
    <name evidence="11" type="ORF">ATZ36_17840</name>
</gene>
<sequence>MRFFESVNIDFIGNRYKFFAISGLLLLLTVGAFIYRGGLNYGIDFTGGILMRISFQNEVELQDVRTAVEVGGINSFELQSSGNLIMIRAKKDLESQEEFESLVKNSIQLRFPDNPVKIEGIEYVYPTVSEYLSKQTVYAFLFAFLAMIVYVAFRFKSGLWGIVSVMGIIHDIVISLGFVILANKEINITAVAALLTVAGYSINDTIVLFDRTKENLKLLAKEDFVEVINNSINEVLVRTIVTSLTVFIVACSLFFFGGEVMHTFAYIMIIGTVLGVFSTIFVCAPLVCEWRIRRSKRLETVVKHGDVRSK</sequence>
<dbReference type="Pfam" id="PF07549">
    <property type="entry name" value="Sec_GG"/>
    <property type="match status" value="1"/>
</dbReference>
<comment type="caution">
    <text evidence="11">The sequence shown here is derived from an EMBL/GenBank/DDBJ whole genome shotgun (WGS) entry which is preliminary data.</text>
</comment>
<comment type="subunit">
    <text evidence="9">Forms a complex with SecD. Part of the essential Sec protein translocation apparatus which comprises SecA, SecYEG and auxiliary proteins SecDF. Other proteins may also be involved.</text>
</comment>
<dbReference type="GO" id="GO:0043952">
    <property type="term" value="P:protein transport by the Sec complex"/>
    <property type="evidence" value="ECO:0007669"/>
    <property type="project" value="UniProtKB-UniRule"/>
</dbReference>
<evidence type="ECO:0000256" key="3">
    <source>
        <dbReference type="ARBA" id="ARBA00022475"/>
    </source>
</evidence>
<evidence type="ECO:0000256" key="1">
    <source>
        <dbReference type="ARBA" id="ARBA00004651"/>
    </source>
</evidence>
<evidence type="ECO:0000256" key="8">
    <source>
        <dbReference type="ARBA" id="ARBA00023136"/>
    </source>
</evidence>
<evidence type="ECO:0000256" key="7">
    <source>
        <dbReference type="ARBA" id="ARBA00023010"/>
    </source>
</evidence>